<dbReference type="Gene3D" id="1.50.10.20">
    <property type="match status" value="1"/>
</dbReference>
<dbReference type="PANTHER" id="PTHR42899">
    <property type="entry name" value="SPERMATOGENESIS-ASSOCIATED PROTEIN 20"/>
    <property type="match status" value="1"/>
</dbReference>
<evidence type="ECO:0000313" key="3">
    <source>
        <dbReference type="Proteomes" id="UP000807825"/>
    </source>
</evidence>
<dbReference type="Gene3D" id="1.50.10.10">
    <property type="match status" value="1"/>
</dbReference>
<protein>
    <submittedName>
        <fullName evidence="2">Thioredoxin domain-containing protein</fullName>
    </submittedName>
</protein>
<dbReference type="InterPro" id="IPR008928">
    <property type="entry name" value="6-hairpin_glycosidase_sf"/>
</dbReference>
<organism evidence="2 3">
    <name type="scientific">Desulfomonile tiedjei</name>
    <dbReference type="NCBI Taxonomy" id="2358"/>
    <lineage>
        <taxon>Bacteria</taxon>
        <taxon>Pseudomonadati</taxon>
        <taxon>Thermodesulfobacteriota</taxon>
        <taxon>Desulfomonilia</taxon>
        <taxon>Desulfomonilales</taxon>
        <taxon>Desulfomonilaceae</taxon>
        <taxon>Desulfomonile</taxon>
    </lineage>
</organism>
<dbReference type="SUPFAM" id="SSF52833">
    <property type="entry name" value="Thioredoxin-like"/>
    <property type="match status" value="1"/>
</dbReference>
<dbReference type="Proteomes" id="UP000807825">
    <property type="component" value="Unassembled WGS sequence"/>
</dbReference>
<comment type="caution">
    <text evidence="2">The sequence shown here is derived from an EMBL/GenBank/DDBJ whole genome shotgun (WGS) entry which is preliminary data.</text>
</comment>
<evidence type="ECO:0000259" key="1">
    <source>
        <dbReference type="Pfam" id="PF03190"/>
    </source>
</evidence>
<dbReference type="PANTHER" id="PTHR42899:SF1">
    <property type="entry name" value="SPERMATOGENESIS-ASSOCIATED PROTEIN 20"/>
    <property type="match status" value="1"/>
</dbReference>
<dbReference type="EMBL" id="JACRDE010000499">
    <property type="protein sequence ID" value="MBI5251592.1"/>
    <property type="molecule type" value="Genomic_DNA"/>
</dbReference>
<dbReference type="Gene3D" id="3.40.30.10">
    <property type="entry name" value="Glutaredoxin"/>
    <property type="match status" value="1"/>
</dbReference>
<dbReference type="InterPro" id="IPR024705">
    <property type="entry name" value="Ssp411"/>
</dbReference>
<dbReference type="InterPro" id="IPR012341">
    <property type="entry name" value="6hp_glycosidase-like_sf"/>
</dbReference>
<feature type="domain" description="Spermatogenesis-associated protein 20-like TRX" evidence="1">
    <location>
        <begin position="4"/>
        <end position="164"/>
    </location>
</feature>
<evidence type="ECO:0000313" key="2">
    <source>
        <dbReference type="EMBL" id="MBI5251592.1"/>
    </source>
</evidence>
<proteinExistence type="predicted"/>
<gene>
    <name evidence="2" type="ORF">HY912_19040</name>
</gene>
<dbReference type="PIRSF" id="PIRSF006402">
    <property type="entry name" value="UCP006402_thioredoxin"/>
    <property type="match status" value="1"/>
</dbReference>
<dbReference type="InterPro" id="IPR004879">
    <property type="entry name" value="Ssp411-like_TRX"/>
</dbReference>
<reference evidence="2" key="1">
    <citation type="submission" date="2020-07" db="EMBL/GenBank/DDBJ databases">
        <title>Huge and variable diversity of episymbiotic CPR bacteria and DPANN archaea in groundwater ecosystems.</title>
        <authorList>
            <person name="He C.Y."/>
            <person name="Keren R."/>
            <person name="Whittaker M."/>
            <person name="Farag I.F."/>
            <person name="Doudna J."/>
            <person name="Cate J.H.D."/>
            <person name="Banfield J.F."/>
        </authorList>
    </citation>
    <scope>NUCLEOTIDE SEQUENCE</scope>
    <source>
        <strain evidence="2">NC_groundwater_1664_Pr3_B-0.1um_52_9</strain>
    </source>
</reference>
<dbReference type="AlphaFoldDB" id="A0A9D6Z5J7"/>
<dbReference type="CDD" id="cd02955">
    <property type="entry name" value="SSP411"/>
    <property type="match status" value="1"/>
</dbReference>
<name>A0A9D6Z5J7_9BACT</name>
<accession>A0A9D6Z5J7</accession>
<dbReference type="InterPro" id="IPR036249">
    <property type="entry name" value="Thioredoxin-like_sf"/>
</dbReference>
<dbReference type="SUPFAM" id="SSF48208">
    <property type="entry name" value="Six-hairpin glycosidases"/>
    <property type="match status" value="1"/>
</dbReference>
<dbReference type="Pfam" id="PF03190">
    <property type="entry name" value="Thioredox_DsbH"/>
    <property type="match status" value="1"/>
</dbReference>
<dbReference type="GO" id="GO:0005975">
    <property type="term" value="P:carbohydrate metabolic process"/>
    <property type="evidence" value="ECO:0007669"/>
    <property type="project" value="InterPro"/>
</dbReference>
<sequence>MKANRLVREKSPYLLQHAHNPVDWYPWGEDAFEKARKEDKPIFLSIGYSTCHWCHVMAHESFEDEETARLMNETFVSIKVDREERPDLDNMYMTVCQMMTGGGGWPLNIIMTPDKKPFFAGTYFPRESRYGRVGMLDLSPRIREIWLTRRDDALQSANKIALALRQIPDESPGQAPGKDVLAQAYDQLAQRFDPVQGGFSAAPKFPTPHNMLFLLRYWKRTGEAKALEMVEKTLQSMRMGGIYDHVGFGFHRYSTDNEWLVPHFEKMLYDQAMLAILFTEAYQATGKVDYAKTAREILSYVLRDMTAPEGGFYSAEDADSEGVEGKFYVWNLGEIHRVLGHDEASLVIKVLNLKPEGNFQEEASGRLTGHNIPHLTKTLPEIASGMGIAAEELENRLEAARLKLFLAREDRIHPHKDDKILTDWNGLMIAALSKAAQAFNNKEYADAARKAADFTLTVMKDSNGRLLHRFRDGEAALPAHVDDFAFFIWGLIELYETVFDVRYLAAALELNQLFTDHFWDPDLGGFYFTADDGEELLVRKKEIYDGASPSGNSVAALNLIRLGRMVADSTLEEKAEKIARAFSGTIRQFPSAYTQMLLAFEFALGPAFEVVIAGLPDAHDTAEMLKSLRGYYLPNKVVLLRPHGEDFPEITKFADFTMNYTPIDHKATAYVCTNFNCELPTDDPYRMLEILAAKNQ</sequence>